<dbReference type="RefSeq" id="XP_016451265.1">
    <property type="nucleotide sequence ID" value="XM_016595779.1"/>
</dbReference>
<keyword evidence="1" id="KW-1185">Reference proteome</keyword>
<dbReference type="RefSeq" id="XP_016451265.2">
    <property type="nucleotide sequence ID" value="XM_016595779.2"/>
</dbReference>
<gene>
    <name evidence="2" type="primary">LOC107775972</name>
</gene>
<evidence type="ECO:0000313" key="1">
    <source>
        <dbReference type="Proteomes" id="UP000790787"/>
    </source>
</evidence>
<dbReference type="Pfam" id="PF24758">
    <property type="entry name" value="LRR_At5g56370"/>
    <property type="match status" value="1"/>
</dbReference>
<dbReference type="GeneID" id="107775972"/>
<protein>
    <submittedName>
        <fullName evidence="2">F-box/FBD/LRR-repeat protein At4g00315</fullName>
    </submittedName>
</protein>
<dbReference type="Proteomes" id="UP000790787">
    <property type="component" value="Chromosome 12"/>
</dbReference>
<dbReference type="InterPro" id="IPR053781">
    <property type="entry name" value="F-box_AtFBL13-like"/>
</dbReference>
<accession>A0A1S3YGL1</accession>
<dbReference type="SUPFAM" id="SSF52047">
    <property type="entry name" value="RNI-like"/>
    <property type="match status" value="1"/>
</dbReference>
<evidence type="ECO:0000313" key="2">
    <source>
        <dbReference type="RefSeq" id="XP_016451265.2"/>
    </source>
</evidence>
<dbReference type="PROSITE" id="PS50181">
    <property type="entry name" value="FBOX"/>
    <property type="match status" value="1"/>
</dbReference>
<dbReference type="STRING" id="4097.A0A1S3YGL1"/>
<dbReference type="Pfam" id="PF00646">
    <property type="entry name" value="F-box"/>
    <property type="match status" value="1"/>
</dbReference>
<dbReference type="InterPro" id="IPR055294">
    <property type="entry name" value="FBL60-like"/>
</dbReference>
<reference evidence="1" key="1">
    <citation type="journal article" date="2014" name="Nat. Commun.">
        <title>The tobacco genome sequence and its comparison with those of tomato and potato.</title>
        <authorList>
            <person name="Sierro N."/>
            <person name="Battey J.N."/>
            <person name="Ouadi S."/>
            <person name="Bakaher N."/>
            <person name="Bovet L."/>
            <person name="Willig A."/>
            <person name="Goepfert S."/>
            <person name="Peitsch M.C."/>
            <person name="Ivanov N.V."/>
        </authorList>
    </citation>
    <scope>NUCLEOTIDE SEQUENCE [LARGE SCALE GENOMIC DNA]</scope>
</reference>
<dbReference type="InterPro" id="IPR001810">
    <property type="entry name" value="F-box_dom"/>
</dbReference>
<dbReference type="SUPFAM" id="SSF81383">
    <property type="entry name" value="F-box domain"/>
    <property type="match status" value="1"/>
</dbReference>
<dbReference type="PaxDb" id="4097-A0A1S3YGL1"/>
<organism evidence="1 2">
    <name type="scientific">Nicotiana tabacum</name>
    <name type="common">Common tobacco</name>
    <dbReference type="NCBI Taxonomy" id="4097"/>
    <lineage>
        <taxon>Eukaryota</taxon>
        <taxon>Viridiplantae</taxon>
        <taxon>Streptophyta</taxon>
        <taxon>Embryophyta</taxon>
        <taxon>Tracheophyta</taxon>
        <taxon>Spermatophyta</taxon>
        <taxon>Magnoliopsida</taxon>
        <taxon>eudicotyledons</taxon>
        <taxon>Gunneridae</taxon>
        <taxon>Pentapetalae</taxon>
        <taxon>asterids</taxon>
        <taxon>lamiids</taxon>
        <taxon>Solanales</taxon>
        <taxon>Solanaceae</taxon>
        <taxon>Nicotianoideae</taxon>
        <taxon>Nicotianeae</taxon>
        <taxon>Nicotiana</taxon>
    </lineage>
</organism>
<dbReference type="PANTHER" id="PTHR31293:SF12">
    <property type="entry name" value="RNI-LIKE SUPERFAMILY PROTEIN"/>
    <property type="match status" value="1"/>
</dbReference>
<dbReference type="OMA" id="TMEMFEM"/>
<reference evidence="2" key="2">
    <citation type="submission" date="2025-08" db="UniProtKB">
        <authorList>
            <consortium name="RefSeq"/>
        </authorList>
    </citation>
    <scope>IDENTIFICATION</scope>
    <source>
        <tissue evidence="2">Leaf</tissue>
    </source>
</reference>
<sequence length="238" mass="28081">MSSARNKRQRNHVIVDRISDLPDLILCHILSFLPTHYAVWTSLLSKRWKNLRTNVDTLYFDCFNKKWRKRNFTRFANRVLMYQLFLNKLKKFSLLWTKICDKDDIHAWVRWAIANGVEDFNLQKIGETSRRVNLPISLYSCKTLGVLELRGQLLINCPGNICLPRLKTLSLVTVHYEGDERDVRKLISSCPMLQSLYIERKGYDNVSKFVISSRVLKNLKVKISDDGSFERKRRKEKN</sequence>
<dbReference type="AlphaFoldDB" id="A0A1S3YGL1"/>
<dbReference type="CDD" id="cd22160">
    <property type="entry name" value="F-box_AtFBL13-like"/>
    <property type="match status" value="1"/>
</dbReference>
<dbReference type="KEGG" id="nta:107775972"/>
<dbReference type="OrthoDB" id="612216at2759"/>
<name>A0A1S3YGL1_TOBAC</name>
<dbReference type="PANTHER" id="PTHR31293">
    <property type="entry name" value="RNI-LIKE SUPERFAMILY PROTEIN"/>
    <property type="match status" value="1"/>
</dbReference>
<dbReference type="InterPro" id="IPR055411">
    <property type="entry name" value="LRR_FXL15/At3g58940/PEG3-like"/>
</dbReference>
<dbReference type="InterPro" id="IPR036047">
    <property type="entry name" value="F-box-like_dom_sf"/>
</dbReference>
<dbReference type="Gene3D" id="1.20.1280.50">
    <property type="match status" value="1"/>
</dbReference>
<proteinExistence type="predicted"/>